<dbReference type="Pfam" id="PF01755">
    <property type="entry name" value="Glyco_transf_25"/>
    <property type="match status" value="1"/>
</dbReference>
<keyword evidence="4" id="KW-1185">Reference proteome</keyword>
<evidence type="ECO:0000313" key="3">
    <source>
        <dbReference type="EMBL" id="KAF7356318.1"/>
    </source>
</evidence>
<dbReference type="AlphaFoldDB" id="A0A8H6YAS6"/>
<protein>
    <recommendedName>
        <fullName evidence="2">Glycosyl transferase family 25 domain-containing protein</fullName>
    </recommendedName>
</protein>
<dbReference type="OrthoDB" id="47375at2759"/>
<dbReference type="EMBL" id="JACAZI010000007">
    <property type="protein sequence ID" value="KAF7356318.1"/>
    <property type="molecule type" value="Genomic_DNA"/>
</dbReference>
<name>A0A8H6YAS6_9AGAR</name>
<dbReference type="Proteomes" id="UP000620124">
    <property type="component" value="Unassembled WGS sequence"/>
</dbReference>
<comment type="caution">
    <text evidence="3">The sequence shown here is derived from an EMBL/GenBank/DDBJ whole genome shotgun (WGS) entry which is preliminary data.</text>
</comment>
<feature type="compositionally biased region" description="Polar residues" evidence="1">
    <location>
        <begin position="133"/>
        <end position="160"/>
    </location>
</feature>
<proteinExistence type="predicted"/>
<feature type="domain" description="Glycosyl transferase family 25" evidence="2">
    <location>
        <begin position="59"/>
        <end position="225"/>
    </location>
</feature>
<sequence>MSPTPTRRRGFAALVGVAILLVIYTHTTGLSFAPISFSMTSSPDQHRPEIGVLPVPSTTYVISLPHRTDRYEDMERLRSLLGVQWNYIVAENYQSPLVERIMSGVRSLREEKMKGYPTNTTVQLPFEWPSPDTAFTTPPFQGSSDTPASPAASNSDPLTTAQKNFTLTPYSKKLPEHMILTRGRIACWHSHLSVIQRVATHAPDDVALILEDDVDMESDIKERLAGLWNLLPADWDMVFLGESYYRIACDGDTQPSFFSGHCWGRESTNPPLGKTWTWSPELNASVSTALHPSHTPLCTHAYALSPAGAKRLLRDLNYPPFAYSRAIDSALAFLVFSRRVKSFSLVPSIVVQRKIGNSDVVAGKGSWKDKLVHGMLANEGY</sequence>
<dbReference type="InterPro" id="IPR002654">
    <property type="entry name" value="Glyco_trans_25"/>
</dbReference>
<accession>A0A8H6YAS6</accession>
<evidence type="ECO:0000259" key="2">
    <source>
        <dbReference type="Pfam" id="PF01755"/>
    </source>
</evidence>
<feature type="region of interest" description="Disordered" evidence="1">
    <location>
        <begin position="120"/>
        <end position="160"/>
    </location>
</feature>
<reference evidence="3" key="1">
    <citation type="submission" date="2020-05" db="EMBL/GenBank/DDBJ databases">
        <title>Mycena genomes resolve the evolution of fungal bioluminescence.</title>
        <authorList>
            <person name="Tsai I.J."/>
        </authorList>
    </citation>
    <scope>NUCLEOTIDE SEQUENCE</scope>
    <source>
        <strain evidence="3">CCC161011</strain>
    </source>
</reference>
<evidence type="ECO:0000313" key="4">
    <source>
        <dbReference type="Proteomes" id="UP000620124"/>
    </source>
</evidence>
<organism evidence="3 4">
    <name type="scientific">Mycena venus</name>
    <dbReference type="NCBI Taxonomy" id="2733690"/>
    <lineage>
        <taxon>Eukaryota</taxon>
        <taxon>Fungi</taxon>
        <taxon>Dikarya</taxon>
        <taxon>Basidiomycota</taxon>
        <taxon>Agaricomycotina</taxon>
        <taxon>Agaricomycetes</taxon>
        <taxon>Agaricomycetidae</taxon>
        <taxon>Agaricales</taxon>
        <taxon>Marasmiineae</taxon>
        <taxon>Mycenaceae</taxon>
        <taxon>Mycena</taxon>
    </lineage>
</organism>
<gene>
    <name evidence="3" type="ORF">MVEN_00964100</name>
</gene>
<evidence type="ECO:0000256" key="1">
    <source>
        <dbReference type="SAM" id="MobiDB-lite"/>
    </source>
</evidence>